<proteinExistence type="predicted"/>
<keyword evidence="1" id="KW-1133">Transmembrane helix</keyword>
<organism evidence="2 3">
    <name type="scientific">Elysia marginata</name>
    <dbReference type="NCBI Taxonomy" id="1093978"/>
    <lineage>
        <taxon>Eukaryota</taxon>
        <taxon>Metazoa</taxon>
        <taxon>Spiralia</taxon>
        <taxon>Lophotrochozoa</taxon>
        <taxon>Mollusca</taxon>
        <taxon>Gastropoda</taxon>
        <taxon>Heterobranchia</taxon>
        <taxon>Euthyneura</taxon>
        <taxon>Panpulmonata</taxon>
        <taxon>Sacoglossa</taxon>
        <taxon>Placobranchoidea</taxon>
        <taxon>Plakobranchidae</taxon>
        <taxon>Elysia</taxon>
    </lineage>
</organism>
<dbReference type="AlphaFoldDB" id="A0AAV4GC29"/>
<gene>
    <name evidence="2" type="ORF">ElyMa_002381100</name>
</gene>
<keyword evidence="1" id="KW-0472">Membrane</keyword>
<evidence type="ECO:0000313" key="3">
    <source>
        <dbReference type="Proteomes" id="UP000762676"/>
    </source>
</evidence>
<dbReference type="Proteomes" id="UP000762676">
    <property type="component" value="Unassembled WGS sequence"/>
</dbReference>
<evidence type="ECO:0000313" key="2">
    <source>
        <dbReference type="EMBL" id="GFR83098.1"/>
    </source>
</evidence>
<sequence>MLVTASLHIFSMCMAQIHALTIPFSIGVTVVVVVIIVVIVVVVVVVAAAAAAAAVVVVVEIIKAFTIFTQIKVRS</sequence>
<accession>A0AAV4GC29</accession>
<evidence type="ECO:0008006" key="4">
    <source>
        <dbReference type="Google" id="ProtNLM"/>
    </source>
</evidence>
<evidence type="ECO:0000256" key="1">
    <source>
        <dbReference type="SAM" id="Phobius"/>
    </source>
</evidence>
<protein>
    <recommendedName>
        <fullName evidence="4">Transmembrane protein</fullName>
    </recommendedName>
</protein>
<comment type="caution">
    <text evidence="2">The sequence shown here is derived from an EMBL/GenBank/DDBJ whole genome shotgun (WGS) entry which is preliminary data.</text>
</comment>
<keyword evidence="1" id="KW-0812">Transmembrane</keyword>
<name>A0AAV4GC29_9GAST</name>
<keyword evidence="3" id="KW-1185">Reference proteome</keyword>
<dbReference type="EMBL" id="BMAT01004915">
    <property type="protein sequence ID" value="GFR83098.1"/>
    <property type="molecule type" value="Genomic_DNA"/>
</dbReference>
<feature type="transmembrane region" description="Helical" evidence="1">
    <location>
        <begin position="29"/>
        <end position="62"/>
    </location>
</feature>
<reference evidence="2 3" key="1">
    <citation type="journal article" date="2021" name="Elife">
        <title>Chloroplast acquisition without the gene transfer in kleptoplastic sea slugs, Plakobranchus ocellatus.</title>
        <authorList>
            <person name="Maeda T."/>
            <person name="Takahashi S."/>
            <person name="Yoshida T."/>
            <person name="Shimamura S."/>
            <person name="Takaki Y."/>
            <person name="Nagai Y."/>
            <person name="Toyoda A."/>
            <person name="Suzuki Y."/>
            <person name="Arimoto A."/>
            <person name="Ishii H."/>
            <person name="Satoh N."/>
            <person name="Nishiyama T."/>
            <person name="Hasebe M."/>
            <person name="Maruyama T."/>
            <person name="Minagawa J."/>
            <person name="Obokata J."/>
            <person name="Shigenobu S."/>
        </authorList>
    </citation>
    <scope>NUCLEOTIDE SEQUENCE [LARGE SCALE GENOMIC DNA]</scope>
</reference>